<dbReference type="Gene3D" id="1.10.540.10">
    <property type="entry name" value="Acyl-CoA dehydrogenase/oxidase, N-terminal domain"/>
    <property type="match status" value="1"/>
</dbReference>
<dbReference type="PIRSF" id="PIRSF016578">
    <property type="entry name" value="HsaA"/>
    <property type="match status" value="1"/>
</dbReference>
<keyword evidence="5" id="KW-1185">Reference proteome</keyword>
<dbReference type="Pfam" id="PF08028">
    <property type="entry name" value="Acyl-CoA_dh_2"/>
    <property type="match status" value="1"/>
</dbReference>
<dbReference type="SUPFAM" id="SSF56645">
    <property type="entry name" value="Acyl-CoA dehydrogenase NM domain-like"/>
    <property type="match status" value="1"/>
</dbReference>
<keyword evidence="1" id="KW-0560">Oxidoreductase</keyword>
<dbReference type="InterPro" id="IPR037069">
    <property type="entry name" value="AcylCoA_DH/ox_N_sf"/>
</dbReference>
<evidence type="ECO:0000313" key="5">
    <source>
        <dbReference type="Proteomes" id="UP001180754"/>
    </source>
</evidence>
<feature type="domain" description="Acyl-CoA dehydrogenase/oxidase N-terminal" evidence="2">
    <location>
        <begin position="17"/>
        <end position="91"/>
    </location>
</feature>
<dbReference type="PANTHER" id="PTHR43884:SF12">
    <property type="entry name" value="ISOVALERYL-COA DEHYDROGENASE, MITOCHONDRIAL-RELATED"/>
    <property type="match status" value="1"/>
</dbReference>
<evidence type="ECO:0000259" key="3">
    <source>
        <dbReference type="Pfam" id="PF08028"/>
    </source>
</evidence>
<sequence>MAVTTMWSTTLDNIDAAAPEIEALSAQIEEDGDISQPVFDLLRQCGCFRMLVPRAHGGDELSIQQALAVIERVSRADASVGWNVMIGSSNLVVVGAFPEETFDRVYQAGPDVMVVGSHAPKGTCTPVPGGYVINGRWPFVSGCRYADWVVTQGVVTDGDGARRKGIDGRPDMKLSLLSPDDVGILDTWHTSGLRGTGSHDVEVKDVYCPEERNCQWFGGTPSKSKGIFAVPPVAQLGLFMAAVALGTAQAALDDVTELASSGKRPAYGVRRLAESTLFQTDVGETHMKLRAARALLYAEAEAVWRKAAGGGDFTLRDRAQMRATSSQVSAMCVDATTAAYRHGGGSAIYASSSLRRRFQDIQALGQHAGVGREFFTIMGALLSGEEPEVVRI</sequence>
<dbReference type="EMBL" id="JAVRFD010000006">
    <property type="protein sequence ID" value="MDT0543954.1"/>
    <property type="molecule type" value="Genomic_DNA"/>
</dbReference>
<comment type="caution">
    <text evidence="4">The sequence shown here is derived from an EMBL/GenBank/DDBJ whole genome shotgun (WGS) entry which is preliminary data.</text>
</comment>
<proteinExistence type="predicted"/>
<evidence type="ECO:0000256" key="1">
    <source>
        <dbReference type="ARBA" id="ARBA00023002"/>
    </source>
</evidence>
<dbReference type="PANTHER" id="PTHR43884">
    <property type="entry name" value="ACYL-COA DEHYDROGENASE"/>
    <property type="match status" value="1"/>
</dbReference>
<dbReference type="InterPro" id="IPR036250">
    <property type="entry name" value="AcylCo_DH-like_C"/>
</dbReference>
<protein>
    <submittedName>
        <fullName evidence="4">Acyl-CoA dehydrogenase family protein</fullName>
    </submittedName>
</protein>
<feature type="domain" description="Acyl-CoA dehydrogenase C-terminal" evidence="3">
    <location>
        <begin position="239"/>
        <end position="370"/>
    </location>
</feature>
<dbReference type="SUPFAM" id="SSF47203">
    <property type="entry name" value="Acyl-CoA dehydrogenase C-terminal domain-like"/>
    <property type="match status" value="1"/>
</dbReference>
<dbReference type="Gene3D" id="1.20.140.10">
    <property type="entry name" value="Butyryl-CoA Dehydrogenase, subunit A, domain 3"/>
    <property type="match status" value="1"/>
</dbReference>
<accession>A0ABU2XDG4</accession>
<dbReference type="Proteomes" id="UP001180754">
    <property type="component" value="Unassembled WGS sequence"/>
</dbReference>
<dbReference type="Pfam" id="PF02771">
    <property type="entry name" value="Acyl-CoA_dh_N"/>
    <property type="match status" value="1"/>
</dbReference>
<evidence type="ECO:0000313" key="4">
    <source>
        <dbReference type="EMBL" id="MDT0543954.1"/>
    </source>
</evidence>
<evidence type="ECO:0000259" key="2">
    <source>
        <dbReference type="Pfam" id="PF02771"/>
    </source>
</evidence>
<dbReference type="InterPro" id="IPR013786">
    <property type="entry name" value="AcylCoA_DH/ox_N"/>
</dbReference>
<organism evidence="4 5">
    <name type="scientific">Streptomyces lonegramiae</name>
    <dbReference type="NCBI Taxonomy" id="3075524"/>
    <lineage>
        <taxon>Bacteria</taxon>
        <taxon>Bacillati</taxon>
        <taxon>Actinomycetota</taxon>
        <taxon>Actinomycetes</taxon>
        <taxon>Kitasatosporales</taxon>
        <taxon>Streptomycetaceae</taxon>
        <taxon>Streptomyces</taxon>
    </lineage>
</organism>
<gene>
    <name evidence="4" type="ORF">RND15_14765</name>
</gene>
<dbReference type="InterPro" id="IPR009100">
    <property type="entry name" value="AcylCoA_DH/oxidase_NM_dom_sf"/>
</dbReference>
<dbReference type="InterPro" id="IPR013107">
    <property type="entry name" value="Acyl-CoA_DH_C"/>
</dbReference>
<dbReference type="RefSeq" id="WP_311724367.1">
    <property type="nucleotide sequence ID" value="NZ_JAVRFD010000006.1"/>
</dbReference>
<dbReference type="Gene3D" id="2.40.110.10">
    <property type="entry name" value="Butyryl-CoA Dehydrogenase, subunit A, domain 2"/>
    <property type="match status" value="1"/>
</dbReference>
<dbReference type="InterPro" id="IPR046373">
    <property type="entry name" value="Acyl-CoA_Oxase/DH_mid-dom_sf"/>
</dbReference>
<name>A0ABU2XDG4_9ACTN</name>
<reference evidence="4" key="1">
    <citation type="submission" date="2024-05" db="EMBL/GenBank/DDBJ databases">
        <title>30 novel species of actinomycetes from the DSMZ collection.</title>
        <authorList>
            <person name="Nouioui I."/>
        </authorList>
    </citation>
    <scope>NUCLEOTIDE SEQUENCE</scope>
    <source>
        <strain evidence="4">DSM 41529</strain>
    </source>
</reference>